<keyword evidence="3" id="KW-1185">Reference proteome</keyword>
<gene>
    <name evidence="2" type="ORF">RZN69_12010</name>
</gene>
<name>A0AAQ3L8P5_9BACT</name>
<sequence length="283" mass="31560">MKRPSLVQVLAVVNSILVVVMMVEIYRLKNPKPNAPVQLQPTPLAATSERPETDELLNIIITQGTAKEKLKAINQLPDQLEPKQQDQLFVWATETLPESNEHNRLEILDLSDTAYRKLITAEYAPAKLASYFEQAANNKDLWLPLRQQALIGIFLLFEQVAKDGTDPDKKAVLDALKQATKATLHEDSHSLPITAIDGGVFLETRVTQNPIQNQLDEYCLAILQTEHPRTITLKAIDYAKVRGLDISSQAAHLIKSSQDAAVAIAAQNFLLNFQKTQAEQQQP</sequence>
<dbReference type="AlphaFoldDB" id="A0AAQ3L8P5"/>
<organism evidence="2 3">
    <name type="scientific">Rubellicoccus peritrichatus</name>
    <dbReference type="NCBI Taxonomy" id="3080537"/>
    <lineage>
        <taxon>Bacteria</taxon>
        <taxon>Pseudomonadati</taxon>
        <taxon>Verrucomicrobiota</taxon>
        <taxon>Opitutia</taxon>
        <taxon>Puniceicoccales</taxon>
        <taxon>Cerasicoccaceae</taxon>
        <taxon>Rubellicoccus</taxon>
    </lineage>
</organism>
<evidence type="ECO:0000256" key="1">
    <source>
        <dbReference type="SAM" id="Phobius"/>
    </source>
</evidence>
<dbReference type="KEGG" id="puo:RZN69_12010"/>
<keyword evidence="1" id="KW-0812">Transmembrane</keyword>
<protein>
    <submittedName>
        <fullName evidence="2">Uncharacterized protein</fullName>
    </submittedName>
</protein>
<evidence type="ECO:0000313" key="3">
    <source>
        <dbReference type="Proteomes" id="UP001304300"/>
    </source>
</evidence>
<dbReference type="EMBL" id="CP136920">
    <property type="protein sequence ID" value="WOO39340.1"/>
    <property type="molecule type" value="Genomic_DNA"/>
</dbReference>
<accession>A0AAQ3L8P5</accession>
<dbReference type="RefSeq" id="WP_317831199.1">
    <property type="nucleotide sequence ID" value="NZ_CP136920.1"/>
</dbReference>
<evidence type="ECO:0000313" key="2">
    <source>
        <dbReference type="EMBL" id="WOO39340.1"/>
    </source>
</evidence>
<feature type="transmembrane region" description="Helical" evidence="1">
    <location>
        <begin position="6"/>
        <end position="26"/>
    </location>
</feature>
<keyword evidence="1" id="KW-0472">Membrane</keyword>
<proteinExistence type="predicted"/>
<reference evidence="2 3" key="1">
    <citation type="submission" date="2023-10" db="EMBL/GenBank/DDBJ databases">
        <title>Rubellicoccus peritrichatus gen. nov., sp. nov., isolated from an algae of coral reef tank.</title>
        <authorList>
            <person name="Luo J."/>
        </authorList>
    </citation>
    <scope>NUCLEOTIDE SEQUENCE [LARGE SCALE GENOMIC DNA]</scope>
    <source>
        <strain evidence="2 3">CR14</strain>
    </source>
</reference>
<dbReference type="Proteomes" id="UP001304300">
    <property type="component" value="Chromosome"/>
</dbReference>
<keyword evidence="1" id="KW-1133">Transmembrane helix</keyword>